<protein>
    <recommendedName>
        <fullName evidence="2">UspA domain-containing protein</fullName>
    </recommendedName>
</protein>
<dbReference type="EMBL" id="KN831776">
    <property type="protein sequence ID" value="KIM43394.1"/>
    <property type="molecule type" value="Genomic_DNA"/>
</dbReference>
<feature type="region of interest" description="Disordered" evidence="1">
    <location>
        <begin position="1"/>
        <end position="207"/>
    </location>
</feature>
<proteinExistence type="predicted"/>
<feature type="compositionally biased region" description="Acidic residues" evidence="1">
    <location>
        <begin position="451"/>
        <end position="464"/>
    </location>
</feature>
<feature type="domain" description="UspA" evidence="2">
    <location>
        <begin position="236"/>
        <end position="382"/>
    </location>
</feature>
<name>A0A0C3CGW0_HEBCY</name>
<feature type="compositionally biased region" description="Basic and acidic residues" evidence="1">
    <location>
        <begin position="465"/>
        <end position="478"/>
    </location>
</feature>
<dbReference type="Gene3D" id="3.40.50.620">
    <property type="entry name" value="HUPs"/>
    <property type="match status" value="1"/>
</dbReference>
<dbReference type="Pfam" id="PF00582">
    <property type="entry name" value="Usp"/>
    <property type="match status" value="1"/>
</dbReference>
<dbReference type="PANTHER" id="PTHR46100">
    <property type="entry name" value="IMP2'P"/>
    <property type="match status" value="1"/>
</dbReference>
<dbReference type="PRINTS" id="PR01438">
    <property type="entry name" value="UNVRSLSTRESS"/>
</dbReference>
<dbReference type="InterPro" id="IPR006016">
    <property type="entry name" value="UspA"/>
</dbReference>
<feature type="compositionally biased region" description="Low complexity" evidence="1">
    <location>
        <begin position="56"/>
        <end position="65"/>
    </location>
</feature>
<dbReference type="InterPro" id="IPR006015">
    <property type="entry name" value="Universal_stress_UspA"/>
</dbReference>
<evidence type="ECO:0000256" key="1">
    <source>
        <dbReference type="SAM" id="MobiDB-lite"/>
    </source>
</evidence>
<gene>
    <name evidence="3" type="ORF">M413DRAFT_444221</name>
</gene>
<dbReference type="AlphaFoldDB" id="A0A0C3CGW0"/>
<feature type="compositionally biased region" description="Basic and acidic residues" evidence="1">
    <location>
        <begin position="13"/>
        <end position="28"/>
    </location>
</feature>
<dbReference type="HOGENOM" id="CLU_020600_1_0_1"/>
<feature type="compositionally biased region" description="Acidic residues" evidence="1">
    <location>
        <begin position="104"/>
        <end position="118"/>
    </location>
</feature>
<accession>A0A0C3CGW0</accession>
<sequence>MGGLSSLSLARATTRDNGYEDKDKDRGRSMLKMNRSKSSSQAPADEDRDSFRSVSRTRSQSPFSFRRSRNREQSPAPQPVRLSQSDADLSDAPSSIHPRSTAFTDDDSGEGTDAETDDASSSGEDGLFDPITERNTERNALTTPVVSDAAGVAPEIEDPDPVGEGVNVIIAPEPYFPSSLNASNSRGKRNPRRRKSVKTHEPLPFTTSRPIFQRDRCTITMTQGNPEATLGERRKRRYVVASDLSEESRYAVEWGVGTVLRDGDEMLIVTVVENESKVDPAIPNASDRTVKLRSQQERQGLAYILVRQVTSLLQRTRLNVTISCQAWHAKNSRHMLLDIVDHNEPTMLIVGSRGLGQLNGILLGSTSHYLIQKCSVPVMVARRRLKRPPKKSAHLSTRRTHVSLAEAGIDRVAAKVDEDVQVMRDEIQKDDIRRDGGSRDGRDGRFSTVNEDGDGEDEGDDDGDDGYKDDEPGVKVAG</sequence>
<reference evidence="4" key="2">
    <citation type="submission" date="2015-01" db="EMBL/GenBank/DDBJ databases">
        <title>Evolutionary Origins and Diversification of the Mycorrhizal Mutualists.</title>
        <authorList>
            <consortium name="DOE Joint Genome Institute"/>
            <consortium name="Mycorrhizal Genomics Consortium"/>
            <person name="Kohler A."/>
            <person name="Kuo A."/>
            <person name="Nagy L.G."/>
            <person name="Floudas D."/>
            <person name="Copeland A."/>
            <person name="Barry K.W."/>
            <person name="Cichocki N."/>
            <person name="Veneault-Fourrey C."/>
            <person name="LaButti K."/>
            <person name="Lindquist E.A."/>
            <person name="Lipzen A."/>
            <person name="Lundell T."/>
            <person name="Morin E."/>
            <person name="Murat C."/>
            <person name="Riley R."/>
            <person name="Ohm R."/>
            <person name="Sun H."/>
            <person name="Tunlid A."/>
            <person name="Henrissat B."/>
            <person name="Grigoriev I.V."/>
            <person name="Hibbett D.S."/>
            <person name="Martin F."/>
        </authorList>
    </citation>
    <scope>NUCLEOTIDE SEQUENCE [LARGE SCALE GENOMIC DNA]</scope>
    <source>
        <strain evidence="4">h7</strain>
    </source>
</reference>
<dbReference type="PANTHER" id="PTHR46100:SF4">
    <property type="entry name" value="USPA DOMAIN-CONTAINING PROTEIN"/>
    <property type="match status" value="1"/>
</dbReference>
<reference evidence="3 4" key="1">
    <citation type="submission" date="2014-04" db="EMBL/GenBank/DDBJ databases">
        <authorList>
            <consortium name="DOE Joint Genome Institute"/>
            <person name="Kuo A."/>
            <person name="Gay G."/>
            <person name="Dore J."/>
            <person name="Kohler A."/>
            <person name="Nagy L.G."/>
            <person name="Floudas D."/>
            <person name="Copeland A."/>
            <person name="Barry K.W."/>
            <person name="Cichocki N."/>
            <person name="Veneault-Fourrey C."/>
            <person name="LaButti K."/>
            <person name="Lindquist E.A."/>
            <person name="Lipzen A."/>
            <person name="Lundell T."/>
            <person name="Morin E."/>
            <person name="Murat C."/>
            <person name="Sun H."/>
            <person name="Tunlid A."/>
            <person name="Henrissat B."/>
            <person name="Grigoriev I.V."/>
            <person name="Hibbett D.S."/>
            <person name="Martin F."/>
            <person name="Nordberg H.P."/>
            <person name="Cantor M.N."/>
            <person name="Hua S.X."/>
        </authorList>
    </citation>
    <scope>NUCLEOTIDE SEQUENCE [LARGE SCALE GENOMIC DNA]</scope>
    <source>
        <strain evidence="4">h7</strain>
    </source>
</reference>
<dbReference type="InterPro" id="IPR014729">
    <property type="entry name" value="Rossmann-like_a/b/a_fold"/>
</dbReference>
<evidence type="ECO:0000313" key="3">
    <source>
        <dbReference type="EMBL" id="KIM43394.1"/>
    </source>
</evidence>
<dbReference type="CDD" id="cd23659">
    <property type="entry name" value="USP_At3g01520-like"/>
    <property type="match status" value="1"/>
</dbReference>
<evidence type="ECO:0000313" key="4">
    <source>
        <dbReference type="Proteomes" id="UP000053424"/>
    </source>
</evidence>
<dbReference type="Proteomes" id="UP000053424">
    <property type="component" value="Unassembled WGS sequence"/>
</dbReference>
<dbReference type="SUPFAM" id="SSF52402">
    <property type="entry name" value="Adenine nucleotide alpha hydrolases-like"/>
    <property type="match status" value="1"/>
</dbReference>
<feature type="region of interest" description="Disordered" evidence="1">
    <location>
        <begin position="427"/>
        <end position="478"/>
    </location>
</feature>
<evidence type="ECO:0000259" key="2">
    <source>
        <dbReference type="Pfam" id="PF00582"/>
    </source>
</evidence>
<feature type="compositionally biased region" description="Basic and acidic residues" evidence="1">
    <location>
        <begin position="427"/>
        <end position="445"/>
    </location>
</feature>
<dbReference type="STRING" id="686832.A0A0C3CGW0"/>
<organism evidence="3 4">
    <name type="scientific">Hebeloma cylindrosporum</name>
    <dbReference type="NCBI Taxonomy" id="76867"/>
    <lineage>
        <taxon>Eukaryota</taxon>
        <taxon>Fungi</taxon>
        <taxon>Dikarya</taxon>
        <taxon>Basidiomycota</taxon>
        <taxon>Agaricomycotina</taxon>
        <taxon>Agaricomycetes</taxon>
        <taxon>Agaricomycetidae</taxon>
        <taxon>Agaricales</taxon>
        <taxon>Agaricineae</taxon>
        <taxon>Hymenogastraceae</taxon>
        <taxon>Hebeloma</taxon>
    </lineage>
</organism>
<dbReference type="OrthoDB" id="992776at2759"/>
<keyword evidence="4" id="KW-1185">Reference proteome</keyword>
<feature type="compositionally biased region" description="Basic residues" evidence="1">
    <location>
        <begin position="186"/>
        <end position="197"/>
    </location>
</feature>